<gene>
    <name evidence="2" type="ORF">NQU55_12600</name>
</gene>
<dbReference type="EMBL" id="JANIID010000009">
    <property type="protein sequence ID" value="MCQ8770610.1"/>
    <property type="molecule type" value="Genomic_DNA"/>
</dbReference>
<proteinExistence type="predicted"/>
<dbReference type="AlphaFoldDB" id="A0A9X2RP12"/>
<feature type="transmembrane region" description="Helical" evidence="1">
    <location>
        <begin position="87"/>
        <end position="106"/>
    </location>
</feature>
<organism evidence="2 3">
    <name type="scientific">Streptomyces telluris</name>
    <dbReference type="NCBI Taxonomy" id="2720021"/>
    <lineage>
        <taxon>Bacteria</taxon>
        <taxon>Bacillati</taxon>
        <taxon>Actinomycetota</taxon>
        <taxon>Actinomycetes</taxon>
        <taxon>Kitasatosporales</taxon>
        <taxon>Streptomycetaceae</taxon>
        <taxon>Streptomyces</taxon>
    </lineage>
</organism>
<sequence length="137" mass="14499">MTNGHRGLLGLTTLLVAGQTLMIGLYCFLFAPMYFQGIDPEDEESGGPPETALAWTAAAMTLGLVVVAANIWSCRGMARAVQDRISAARRLTAAGTVQAAVVAGAIRFDWLFAVVASIAVLLLLLACRALDRRTFGT</sequence>
<feature type="transmembrane region" description="Helical" evidence="1">
    <location>
        <begin position="112"/>
        <end position="130"/>
    </location>
</feature>
<reference evidence="2" key="1">
    <citation type="submission" date="2022-06" db="EMBL/GenBank/DDBJ databases">
        <title>WGS of actinobacteria.</title>
        <authorList>
            <person name="Thawai C."/>
        </authorList>
    </citation>
    <scope>NUCLEOTIDE SEQUENCE</scope>
    <source>
        <strain evidence="2">AA8</strain>
    </source>
</reference>
<feature type="transmembrane region" description="Helical" evidence="1">
    <location>
        <begin position="7"/>
        <end position="32"/>
    </location>
</feature>
<dbReference type="Proteomes" id="UP001142374">
    <property type="component" value="Unassembled WGS sequence"/>
</dbReference>
<comment type="caution">
    <text evidence="2">The sequence shown here is derived from an EMBL/GenBank/DDBJ whole genome shotgun (WGS) entry which is preliminary data.</text>
</comment>
<name>A0A9X2RP12_9ACTN</name>
<feature type="transmembrane region" description="Helical" evidence="1">
    <location>
        <begin position="52"/>
        <end position="75"/>
    </location>
</feature>
<accession>A0A9X2RP12</accession>
<keyword evidence="1" id="KW-0812">Transmembrane</keyword>
<evidence type="ECO:0000313" key="3">
    <source>
        <dbReference type="Proteomes" id="UP001142374"/>
    </source>
</evidence>
<keyword evidence="1" id="KW-0472">Membrane</keyword>
<dbReference type="RefSeq" id="WP_168096146.1">
    <property type="nucleotide sequence ID" value="NZ_JAATER010000574.1"/>
</dbReference>
<protein>
    <submittedName>
        <fullName evidence="2">Uncharacterized protein</fullName>
    </submittedName>
</protein>
<keyword evidence="1" id="KW-1133">Transmembrane helix</keyword>
<evidence type="ECO:0000256" key="1">
    <source>
        <dbReference type="SAM" id="Phobius"/>
    </source>
</evidence>
<evidence type="ECO:0000313" key="2">
    <source>
        <dbReference type="EMBL" id="MCQ8770610.1"/>
    </source>
</evidence>
<keyword evidence="3" id="KW-1185">Reference proteome</keyword>